<dbReference type="InterPro" id="IPR032675">
    <property type="entry name" value="LRR_dom_sf"/>
</dbReference>
<evidence type="ECO:0000259" key="8">
    <source>
        <dbReference type="Pfam" id="PF23559"/>
    </source>
</evidence>
<dbReference type="Pfam" id="PF18052">
    <property type="entry name" value="Rx_N"/>
    <property type="match status" value="1"/>
</dbReference>
<accession>A0ABQ8I1T1</accession>
<dbReference type="InterPro" id="IPR027417">
    <property type="entry name" value="P-loop_NTPase"/>
</dbReference>
<evidence type="ECO:0000313" key="11">
    <source>
        <dbReference type="Proteomes" id="UP000827721"/>
    </source>
</evidence>
<dbReference type="Pfam" id="PF00931">
    <property type="entry name" value="NB-ARC"/>
    <property type="match status" value="1"/>
</dbReference>
<dbReference type="SUPFAM" id="SSF52058">
    <property type="entry name" value="L domain-like"/>
    <property type="match status" value="2"/>
</dbReference>
<feature type="domain" description="Disease resistance protein winged helix" evidence="8">
    <location>
        <begin position="430"/>
        <end position="497"/>
    </location>
</feature>
<dbReference type="Pfam" id="PF23559">
    <property type="entry name" value="WHD_DRP"/>
    <property type="match status" value="1"/>
</dbReference>
<dbReference type="InterPro" id="IPR002182">
    <property type="entry name" value="NB-ARC"/>
</dbReference>
<protein>
    <recommendedName>
        <fullName evidence="12">Disease resistance RPP13-like protein 1</fullName>
    </recommendedName>
</protein>
<dbReference type="Gene3D" id="1.20.5.4130">
    <property type="match status" value="1"/>
</dbReference>
<dbReference type="SMART" id="SM00369">
    <property type="entry name" value="LRR_TYP"/>
    <property type="match status" value="5"/>
</dbReference>
<dbReference type="InterPro" id="IPR056789">
    <property type="entry name" value="LRR_R13L1-DRL21"/>
</dbReference>
<keyword evidence="4" id="KW-0611">Plant defense</keyword>
<organism evidence="10 11">
    <name type="scientific">Xanthoceras sorbifolium</name>
    <dbReference type="NCBI Taxonomy" id="99658"/>
    <lineage>
        <taxon>Eukaryota</taxon>
        <taxon>Viridiplantae</taxon>
        <taxon>Streptophyta</taxon>
        <taxon>Embryophyta</taxon>
        <taxon>Tracheophyta</taxon>
        <taxon>Spermatophyta</taxon>
        <taxon>Magnoliopsida</taxon>
        <taxon>eudicotyledons</taxon>
        <taxon>Gunneridae</taxon>
        <taxon>Pentapetalae</taxon>
        <taxon>rosids</taxon>
        <taxon>malvids</taxon>
        <taxon>Sapindales</taxon>
        <taxon>Sapindaceae</taxon>
        <taxon>Xanthoceroideae</taxon>
        <taxon>Xanthoceras</taxon>
    </lineage>
</organism>
<dbReference type="PRINTS" id="PR00364">
    <property type="entry name" value="DISEASERSIST"/>
</dbReference>
<dbReference type="InterPro" id="IPR058922">
    <property type="entry name" value="WHD_DRP"/>
</dbReference>
<dbReference type="Gene3D" id="1.10.8.430">
    <property type="entry name" value="Helical domain of apoptotic protease-activating factors"/>
    <property type="match status" value="1"/>
</dbReference>
<dbReference type="EMBL" id="JAFEMO010000005">
    <property type="protein sequence ID" value="KAH7570574.1"/>
    <property type="molecule type" value="Genomic_DNA"/>
</dbReference>
<proteinExistence type="predicted"/>
<dbReference type="InterPro" id="IPR001611">
    <property type="entry name" value="Leu-rich_rpt"/>
</dbReference>
<evidence type="ECO:0000256" key="5">
    <source>
        <dbReference type="ARBA" id="ARBA00022840"/>
    </source>
</evidence>
<dbReference type="Proteomes" id="UP000827721">
    <property type="component" value="Unassembled WGS sequence"/>
</dbReference>
<evidence type="ECO:0000259" key="9">
    <source>
        <dbReference type="Pfam" id="PF25019"/>
    </source>
</evidence>
<keyword evidence="5" id="KW-0067">ATP-binding</keyword>
<evidence type="ECO:0000256" key="2">
    <source>
        <dbReference type="ARBA" id="ARBA00022737"/>
    </source>
</evidence>
<evidence type="ECO:0000256" key="1">
    <source>
        <dbReference type="ARBA" id="ARBA00022614"/>
    </source>
</evidence>
<reference evidence="10 11" key="1">
    <citation type="submission" date="2021-02" db="EMBL/GenBank/DDBJ databases">
        <title>Plant Genome Project.</title>
        <authorList>
            <person name="Zhang R.-G."/>
        </authorList>
    </citation>
    <scope>NUCLEOTIDE SEQUENCE [LARGE SCALE GENOMIC DNA]</scope>
    <source>
        <tissue evidence="10">Leaves</tissue>
    </source>
</reference>
<dbReference type="InterPro" id="IPR041118">
    <property type="entry name" value="Rx_N"/>
</dbReference>
<name>A0ABQ8I1T1_9ROSI</name>
<evidence type="ECO:0000313" key="10">
    <source>
        <dbReference type="EMBL" id="KAH7570574.1"/>
    </source>
</evidence>
<gene>
    <name evidence="10" type="ORF">JRO89_XS05G0138400</name>
</gene>
<dbReference type="Gene3D" id="3.80.10.10">
    <property type="entry name" value="Ribonuclease Inhibitor"/>
    <property type="match status" value="4"/>
</dbReference>
<feature type="domain" description="Disease resistance N-terminal" evidence="7">
    <location>
        <begin position="37"/>
        <end position="103"/>
    </location>
</feature>
<dbReference type="Pfam" id="PF12799">
    <property type="entry name" value="LRR_4"/>
    <property type="match status" value="1"/>
</dbReference>
<dbReference type="PANTHER" id="PTHR36766:SF40">
    <property type="entry name" value="DISEASE RESISTANCE PROTEIN RGA3"/>
    <property type="match status" value="1"/>
</dbReference>
<dbReference type="InterPro" id="IPR036388">
    <property type="entry name" value="WH-like_DNA-bd_sf"/>
</dbReference>
<evidence type="ECO:0000259" key="6">
    <source>
        <dbReference type="Pfam" id="PF00931"/>
    </source>
</evidence>
<dbReference type="PROSITE" id="PS51450">
    <property type="entry name" value="LRR"/>
    <property type="match status" value="2"/>
</dbReference>
<keyword evidence="3" id="KW-0547">Nucleotide-binding</keyword>
<evidence type="ECO:0000259" key="7">
    <source>
        <dbReference type="Pfam" id="PF18052"/>
    </source>
</evidence>
<keyword evidence="11" id="KW-1185">Reference proteome</keyword>
<dbReference type="Pfam" id="PF25019">
    <property type="entry name" value="LRR_R13L1-DRL21"/>
    <property type="match status" value="1"/>
</dbReference>
<evidence type="ECO:0008006" key="12">
    <source>
        <dbReference type="Google" id="ProtNLM"/>
    </source>
</evidence>
<feature type="domain" description="NB-ARC" evidence="6">
    <location>
        <begin position="176"/>
        <end position="346"/>
    </location>
</feature>
<evidence type="ECO:0000256" key="4">
    <source>
        <dbReference type="ARBA" id="ARBA00022821"/>
    </source>
</evidence>
<dbReference type="Gene3D" id="3.40.50.300">
    <property type="entry name" value="P-loop containing nucleotide triphosphate hydrolases"/>
    <property type="match status" value="1"/>
</dbReference>
<comment type="caution">
    <text evidence="10">The sequence shown here is derived from an EMBL/GenBank/DDBJ whole genome shotgun (WGS) entry which is preliminary data.</text>
</comment>
<keyword evidence="2" id="KW-0677">Repeat</keyword>
<dbReference type="InterPro" id="IPR003591">
    <property type="entry name" value="Leu-rich_rpt_typical-subtyp"/>
</dbReference>
<dbReference type="Gene3D" id="1.10.10.10">
    <property type="entry name" value="Winged helix-like DNA-binding domain superfamily/Winged helix DNA-binding domain"/>
    <property type="match status" value="1"/>
</dbReference>
<dbReference type="InterPro" id="IPR042197">
    <property type="entry name" value="Apaf_helical"/>
</dbReference>
<sequence length="1347" mass="152319">MAGVMAGGSVLSAYLQGLLDKLISAEFVEFFLRGQKLVPLVRNLVEAMFAVNMVLDDADKKQFKNPAIRQWHAELVEVTYDLGDLMEEINTEALRSKMEAKSLETNISTATIWHDKGVKQRIIAIADKMEYLAKHKDVIGLKTATMTVMEPYQLSGAATDCSFENESQVFGRDEDKEALIKLLVSDGVSADDHIDVIAMVGMGGVGKTTLAQLVYNDERVKKHFDFKAWVCVSEHFDVSWMIKNILAALTSQPSDTEDLHSLQVRLKEGLRMKKFLLILDDVWSKKNWEMLRSALTAGANGSKIFVTTRDSYVAALVRTLPASNHLEPLTYEDSWMLFAEHAFPNKETSLDTKMEAIGKEIVKVCKGLPLAAKLLGACMRFKPTIEEWYAVLKSNIFNSLDDKTGIHPVLQVSYHSLPAHLKRCFAYCSIFPPSFEFKEEELIRLWMAEGLLPQPKHGRMEEVGHEYFLELSLRCFFQPKSVDRSRFVMHDLLNDLAAFASEGLCTRLVNDEPLKVSRKTRHLSFSGGNFNAETCKAICEAKLLRTLILNKSPHENEPWNLSDEVLKNLPEELQWLRVLSLSNCHISELPDLFARLKHLRYLDLSHTPITSLPESVNALYNLQTLMLLNCPSLTKLPTNLGNLINLRHLDIGGTNLKEMPADIGKLTNLQTLSNFIVGKYSGSKIKELGALTNLRGALHISQLQNVVAARDASEASLKNKKELHVLELEWSNTQVESQNERDVLERLQPHKNLKELSIKFYNGNRLPAWLGDSSFSNMVHIRLNNCNNCLHLPPLGQLPSLKALIIEEMNGVEKVGPEFYGMISSSAKPFPTLETLVFEGMSKWQEWISPEVEGGEFPCLQKLCIRRCPKLKKLPNRLDPSTEIEIMECPTLPQLSDIPHSQFFSGNKEHFRSDTKQLHSPPRRPVIEELQLFGSDMVQFRTDDEVASQRSEHRTEATTITHSYFRSSSKLSTEDPVVRSEADMRNDTSYAEESFQVYSSESLKVTEISQLMELPPGLHRLKIEGCDALKSVPEELMHSNPYLQHLHIIDCCFLKSFHGGYPPTFLKTLYIRNCRQLELLPPGETMRQYPLLEHLCIGSSCDLLRSLPLHCFPKLKSLFVRDCANFSTISMTKDHMAIDALEIGDCPKFVFFPKGGLPTPNLTSILIYNCQNLKVLPEQLNKLTSLQSLFINECPELESIPKGGFPNSLSSLSIISCHKLTPCMSWGLHKLENLTRFEIEGGCRNLESFPEQKLLPSSLNSLRICRLPNLKFLDYAGLQHLTSLRTLEINCCNKLQSLPEEGLPSSLTSLYINACSLLKPKLKKRKGKDWYKIVHIPRIQIDEEVVS</sequence>
<dbReference type="InterPro" id="IPR025875">
    <property type="entry name" value="Leu-rich_rpt_4"/>
</dbReference>
<keyword evidence="1" id="KW-0433">Leucine-rich repeat</keyword>
<dbReference type="PANTHER" id="PTHR36766">
    <property type="entry name" value="PLANT BROAD-SPECTRUM MILDEW RESISTANCE PROTEIN RPW8"/>
    <property type="match status" value="1"/>
</dbReference>
<evidence type="ECO:0000256" key="3">
    <source>
        <dbReference type="ARBA" id="ARBA00022741"/>
    </source>
</evidence>
<dbReference type="SUPFAM" id="SSF52540">
    <property type="entry name" value="P-loop containing nucleoside triphosphate hydrolases"/>
    <property type="match status" value="1"/>
</dbReference>
<feature type="domain" description="R13L1/DRL21-like LRR repeat region" evidence="9">
    <location>
        <begin position="685"/>
        <end position="809"/>
    </location>
</feature>